<dbReference type="InterPro" id="IPR006153">
    <property type="entry name" value="Cation/H_exchanger_TM"/>
</dbReference>
<evidence type="ECO:0000259" key="8">
    <source>
        <dbReference type="Pfam" id="PF00999"/>
    </source>
</evidence>
<dbReference type="PANTHER" id="PTHR32468">
    <property type="entry name" value="CATION/H + ANTIPORTER"/>
    <property type="match status" value="1"/>
</dbReference>
<dbReference type="GO" id="GO:1902600">
    <property type="term" value="P:proton transmembrane transport"/>
    <property type="evidence" value="ECO:0007669"/>
    <property type="project" value="InterPro"/>
</dbReference>
<gene>
    <name evidence="9" type="ORF">CXG81DRAFT_6531</name>
</gene>
<feature type="transmembrane region" description="Helical" evidence="7">
    <location>
        <begin position="403"/>
        <end position="425"/>
    </location>
</feature>
<evidence type="ECO:0000256" key="3">
    <source>
        <dbReference type="ARBA" id="ARBA00022692"/>
    </source>
</evidence>
<feature type="domain" description="Cation/H+ exchanger transmembrane" evidence="8">
    <location>
        <begin position="27"/>
        <end position="420"/>
    </location>
</feature>
<dbReference type="GO" id="GO:0015297">
    <property type="term" value="F:antiporter activity"/>
    <property type="evidence" value="ECO:0007669"/>
    <property type="project" value="InterPro"/>
</dbReference>
<keyword evidence="6 7" id="KW-0472">Membrane</keyword>
<evidence type="ECO:0000313" key="9">
    <source>
        <dbReference type="EMBL" id="RKO99129.1"/>
    </source>
</evidence>
<comment type="subcellular location">
    <subcellularLocation>
        <location evidence="1">Membrane</location>
        <topology evidence="1">Multi-pass membrane protein</topology>
    </subcellularLocation>
</comment>
<feature type="transmembrane region" description="Helical" evidence="7">
    <location>
        <begin position="79"/>
        <end position="100"/>
    </location>
</feature>
<dbReference type="EMBL" id="ML014317">
    <property type="protein sequence ID" value="RKO99129.1"/>
    <property type="molecule type" value="Genomic_DNA"/>
</dbReference>
<dbReference type="Pfam" id="PF00999">
    <property type="entry name" value="Na_H_Exchanger"/>
    <property type="match status" value="1"/>
</dbReference>
<feature type="transmembrane region" description="Helical" evidence="7">
    <location>
        <begin position="112"/>
        <end position="136"/>
    </location>
</feature>
<name>A0A4P9WZV4_9FUNG</name>
<feature type="transmembrane region" description="Helical" evidence="7">
    <location>
        <begin position="148"/>
        <end position="169"/>
    </location>
</feature>
<sequence length="426" mass="45355">MTAATMALAGGPVLGTPLSLLLLQMLVIIIVCRIMAMILGRLGQPRVVAEILAGILLGPTALSRIPAFAHTIFPATSLPALSLIANIGLILFIYITSLELELSRMGKQLRQSALISLSGIIIPFGLGAAASVHIYHVLGDPDVSYTSFMLFIATAMSVTALPVLARILTETGCIRTTVGQVALAAAAVDDVVAWTLMVVVVAILNNTGQNIFALYVFLVVVGFTAFMWTAVRPLLRVMVLRWGRHKSEGQPTVTPILLFTVLVLLLASAWFTESVCGIHALFGAVIMGVVTPHDYGFAEAIAERLEDLTTQLFLPLYFAYTGLKTQIGSLSTGTAWSVEFLVLSTAIGGKIIGCTLAGRYAPGAPFSWRESLAIGVLMSNKGLVELVILNIGLEAGVISDTVFAIMVVMAIVTTMMTQPLIRVIYP</sequence>
<evidence type="ECO:0000256" key="1">
    <source>
        <dbReference type="ARBA" id="ARBA00004141"/>
    </source>
</evidence>
<dbReference type="OrthoDB" id="2687058at2759"/>
<feature type="transmembrane region" description="Helical" evidence="7">
    <location>
        <begin position="372"/>
        <end position="391"/>
    </location>
</feature>
<dbReference type="Gene3D" id="1.20.1530.20">
    <property type="match status" value="1"/>
</dbReference>
<feature type="transmembrane region" description="Helical" evidence="7">
    <location>
        <begin position="181"/>
        <end position="204"/>
    </location>
</feature>
<feature type="non-terminal residue" evidence="9">
    <location>
        <position position="426"/>
    </location>
</feature>
<evidence type="ECO:0000313" key="10">
    <source>
        <dbReference type="Proteomes" id="UP000274922"/>
    </source>
</evidence>
<feature type="transmembrane region" description="Helical" evidence="7">
    <location>
        <begin position="51"/>
        <end position="73"/>
    </location>
</feature>
<feature type="transmembrane region" description="Helical" evidence="7">
    <location>
        <begin position="340"/>
        <end position="360"/>
    </location>
</feature>
<keyword evidence="5" id="KW-0406">Ion transport</keyword>
<feature type="transmembrane region" description="Helical" evidence="7">
    <location>
        <begin position="20"/>
        <end position="39"/>
    </location>
</feature>
<dbReference type="GO" id="GO:0016020">
    <property type="term" value="C:membrane"/>
    <property type="evidence" value="ECO:0007669"/>
    <property type="project" value="UniProtKB-SubCell"/>
</dbReference>
<evidence type="ECO:0000256" key="5">
    <source>
        <dbReference type="ARBA" id="ARBA00023065"/>
    </source>
</evidence>
<keyword evidence="2" id="KW-0813">Transport</keyword>
<keyword evidence="10" id="KW-1185">Reference proteome</keyword>
<feature type="transmembrane region" description="Helical" evidence="7">
    <location>
        <begin position="210"/>
        <end position="231"/>
    </location>
</feature>
<evidence type="ECO:0000256" key="2">
    <source>
        <dbReference type="ARBA" id="ARBA00022448"/>
    </source>
</evidence>
<proteinExistence type="predicted"/>
<organism evidence="9 10">
    <name type="scientific">Caulochytrium protostelioides</name>
    <dbReference type="NCBI Taxonomy" id="1555241"/>
    <lineage>
        <taxon>Eukaryota</taxon>
        <taxon>Fungi</taxon>
        <taxon>Fungi incertae sedis</taxon>
        <taxon>Chytridiomycota</taxon>
        <taxon>Chytridiomycota incertae sedis</taxon>
        <taxon>Chytridiomycetes</taxon>
        <taxon>Caulochytriales</taxon>
        <taxon>Caulochytriaceae</taxon>
        <taxon>Caulochytrium</taxon>
    </lineage>
</organism>
<dbReference type="AlphaFoldDB" id="A0A4P9WZV4"/>
<dbReference type="STRING" id="1555241.A0A4P9WZV4"/>
<protein>
    <recommendedName>
        <fullName evidence="8">Cation/H+ exchanger transmembrane domain-containing protein</fullName>
    </recommendedName>
</protein>
<keyword evidence="3 7" id="KW-0812">Transmembrane</keyword>
<evidence type="ECO:0000256" key="7">
    <source>
        <dbReference type="SAM" id="Phobius"/>
    </source>
</evidence>
<evidence type="ECO:0000256" key="4">
    <source>
        <dbReference type="ARBA" id="ARBA00022989"/>
    </source>
</evidence>
<dbReference type="InterPro" id="IPR038770">
    <property type="entry name" value="Na+/solute_symporter_sf"/>
</dbReference>
<dbReference type="Proteomes" id="UP000274922">
    <property type="component" value="Unassembled WGS sequence"/>
</dbReference>
<feature type="transmembrane region" description="Helical" evidence="7">
    <location>
        <begin position="252"/>
        <end position="271"/>
    </location>
</feature>
<dbReference type="InterPro" id="IPR050794">
    <property type="entry name" value="CPA2_transporter"/>
</dbReference>
<evidence type="ECO:0000256" key="6">
    <source>
        <dbReference type="ARBA" id="ARBA00023136"/>
    </source>
</evidence>
<reference evidence="10" key="1">
    <citation type="journal article" date="2018" name="Nat. Microbiol.">
        <title>Leveraging single-cell genomics to expand the fungal tree of life.</title>
        <authorList>
            <person name="Ahrendt S.R."/>
            <person name="Quandt C.A."/>
            <person name="Ciobanu D."/>
            <person name="Clum A."/>
            <person name="Salamov A."/>
            <person name="Andreopoulos B."/>
            <person name="Cheng J.F."/>
            <person name="Woyke T."/>
            <person name="Pelin A."/>
            <person name="Henrissat B."/>
            <person name="Reynolds N.K."/>
            <person name="Benny G.L."/>
            <person name="Smith M.E."/>
            <person name="James T.Y."/>
            <person name="Grigoriev I.V."/>
        </authorList>
    </citation>
    <scope>NUCLEOTIDE SEQUENCE [LARGE SCALE GENOMIC DNA]</scope>
    <source>
        <strain evidence="10">ATCC 52028</strain>
    </source>
</reference>
<keyword evidence="4 7" id="KW-1133">Transmembrane helix</keyword>
<accession>A0A4P9WZV4</accession>
<dbReference type="PANTHER" id="PTHR32468:SF0">
    <property type="entry name" value="K(+)_H(+) ANTIPORTER 1"/>
    <property type="match status" value="1"/>
</dbReference>